<proteinExistence type="inferred from homology"/>
<keyword evidence="4" id="KW-1185">Reference proteome</keyword>
<comment type="caution">
    <text evidence="3">The sequence shown here is derived from an EMBL/GenBank/DDBJ whole genome shotgun (WGS) entry which is preliminary data.</text>
</comment>
<dbReference type="Proteomes" id="UP000175679">
    <property type="component" value="Unassembled WGS sequence"/>
</dbReference>
<dbReference type="InterPro" id="IPR004846">
    <property type="entry name" value="T2SS/T3SS_dom"/>
</dbReference>
<dbReference type="InterPro" id="IPR050810">
    <property type="entry name" value="Bact_Secretion_Sys_Channel"/>
</dbReference>
<dbReference type="GO" id="GO:0009306">
    <property type="term" value="P:protein secretion"/>
    <property type="evidence" value="ECO:0007669"/>
    <property type="project" value="InterPro"/>
</dbReference>
<sequence length="459" mass="51802">MIILKLLMLFFITSCSYLTVKQHDVNIRKQDNNLIVKDDSPEVIPLPIKFPDITNNGQLISINVNEETPIKELLIEIGKLADISLDIDPHISGNIILKLKDKSINEAIQSIAQSAKLRYSISNDVIRIEQDLPYIQNYHVDFINIKHSAKSNFIINNDLSNNDVKEGFNNVIKSQYNSNLWDSLEKGLSAIMEVNGVNDGEFFSSNRETGLIILNARKDIHKAIKEYISKVKKSAHSQIMVETKIVEITLNDKYLSGINLNKLQSSTDISDPVKSLKEFGKSTIISSTRLHAVNNQQAIVSFTENHIYFTLNIEKSNNKMLVTKANSVPVGIILIIHPSINADTGEIFMDVHPTLSRINGYTQDPGIEHIAQRSKTKLNSNIPIVEVKEMHSTLKIKSGEVMVIGGLIEHRKDRRNKRQKLTNNLKTTETVIFLKATIIPTFNLINQKDQNLYVLNSDN</sequence>
<dbReference type="RefSeq" id="WP_070064591.1">
    <property type="nucleotide sequence ID" value="NZ_MJMG01000001.1"/>
</dbReference>
<dbReference type="EMBL" id="MJMG01000001">
    <property type="protein sequence ID" value="OEY86941.1"/>
    <property type="molecule type" value="Genomic_DNA"/>
</dbReference>
<evidence type="ECO:0000259" key="2">
    <source>
        <dbReference type="Pfam" id="PF00263"/>
    </source>
</evidence>
<organism evidence="3 4">
    <name type="scientific">Wolbachia pipientis</name>
    <dbReference type="NCBI Taxonomy" id="955"/>
    <lineage>
        <taxon>Bacteria</taxon>
        <taxon>Pseudomonadati</taxon>
        <taxon>Pseudomonadota</taxon>
        <taxon>Alphaproteobacteria</taxon>
        <taxon>Rickettsiales</taxon>
        <taxon>Anaplasmataceae</taxon>
        <taxon>Wolbachieae</taxon>
        <taxon>Wolbachia</taxon>
    </lineage>
</organism>
<comment type="similarity">
    <text evidence="1">Belongs to the bacterial secretin family.</text>
</comment>
<dbReference type="GO" id="GO:0015627">
    <property type="term" value="C:type II protein secretion system complex"/>
    <property type="evidence" value="ECO:0007669"/>
    <property type="project" value="TreeGrafter"/>
</dbReference>
<evidence type="ECO:0000313" key="4">
    <source>
        <dbReference type="Proteomes" id="UP000175679"/>
    </source>
</evidence>
<dbReference type="Pfam" id="PF00263">
    <property type="entry name" value="Secretin"/>
    <property type="match status" value="1"/>
</dbReference>
<evidence type="ECO:0000313" key="3">
    <source>
        <dbReference type="EMBL" id="OEY86941.1"/>
    </source>
</evidence>
<gene>
    <name evidence="3" type="ORF">BIY23_00345</name>
</gene>
<evidence type="ECO:0000256" key="1">
    <source>
        <dbReference type="RuleBase" id="RU004003"/>
    </source>
</evidence>
<feature type="domain" description="Type II/III secretion system secretin-like" evidence="2">
    <location>
        <begin position="276"/>
        <end position="417"/>
    </location>
</feature>
<dbReference type="PANTHER" id="PTHR30332">
    <property type="entry name" value="PROBABLE GENERAL SECRETION PATHWAY PROTEIN D"/>
    <property type="match status" value="1"/>
</dbReference>
<accession>A0A1E7QKE0</accession>
<dbReference type="AlphaFoldDB" id="A0A1E7QKE0"/>
<protein>
    <submittedName>
        <fullName evidence="3">Secretion system protein</fullName>
    </submittedName>
</protein>
<dbReference type="OrthoDB" id="9775455at2"/>
<dbReference type="Gene3D" id="3.30.1370.130">
    <property type="match status" value="1"/>
</dbReference>
<reference evidence="3 4" key="1">
    <citation type="submission" date="2016-09" db="EMBL/GenBank/DDBJ databases">
        <title>Genomic evidence for plant-parasitic nematodes as the earliest Wolbachia hosts.</title>
        <authorList>
            <person name="Brown A.M."/>
            <person name="Wasala S.K."/>
            <person name="Howe D.K."/>
            <person name="Peetz A.B."/>
            <person name="Zasada I.A."/>
            <person name="Denver D.R."/>
        </authorList>
    </citation>
    <scope>NUCLEOTIDE SEQUENCE [LARGE SCALE GENOMIC DNA]</scope>
    <source>
        <strain evidence="4">wPpe</strain>
    </source>
</reference>
<name>A0A1E7QKE0_WOLPI</name>
<dbReference type="PANTHER" id="PTHR30332:SF17">
    <property type="entry name" value="TYPE IV PILIATION SYSTEM PROTEIN DR_0774-RELATED"/>
    <property type="match status" value="1"/>
</dbReference>